<dbReference type="Gene3D" id="3.30.450.20">
    <property type="entry name" value="PAS domain"/>
    <property type="match status" value="1"/>
</dbReference>
<dbReference type="EMBL" id="CCAZ020000002">
    <property type="protein sequence ID" value="CEG09524.1"/>
    <property type="molecule type" value="Genomic_DNA"/>
</dbReference>
<feature type="transmembrane region" description="Helical" evidence="16">
    <location>
        <begin position="407"/>
        <end position="433"/>
    </location>
</feature>
<dbReference type="Proteomes" id="UP000035762">
    <property type="component" value="Unassembled WGS sequence"/>
</dbReference>
<dbReference type="PANTHER" id="PTHR43047:SF9">
    <property type="entry name" value="HISTIDINE KINASE"/>
    <property type="match status" value="1"/>
</dbReference>
<dbReference type="SUPFAM" id="SSF47384">
    <property type="entry name" value="Homodimeric domain of signal transducing histidine kinase"/>
    <property type="match status" value="1"/>
</dbReference>
<dbReference type="GO" id="GO:0000155">
    <property type="term" value="F:phosphorelay sensor kinase activity"/>
    <property type="evidence" value="ECO:0007669"/>
    <property type="project" value="InterPro"/>
</dbReference>
<dbReference type="CDD" id="cd00156">
    <property type="entry name" value="REC"/>
    <property type="match status" value="1"/>
</dbReference>
<keyword evidence="12" id="KW-0915">Sodium</keyword>
<accession>A0A090MUP2</accession>
<dbReference type="PROSITE" id="PS00457">
    <property type="entry name" value="NA_SOLUT_SYMP_2"/>
    <property type="match status" value="1"/>
</dbReference>
<feature type="domain" description="Response regulatory" evidence="18">
    <location>
        <begin position="1046"/>
        <end position="1162"/>
    </location>
</feature>
<dbReference type="GO" id="GO:0006814">
    <property type="term" value="P:sodium ion transport"/>
    <property type="evidence" value="ECO:0007669"/>
    <property type="project" value="UniProtKB-KW"/>
</dbReference>
<feature type="domain" description="Histidine kinase" evidence="17">
    <location>
        <begin position="810"/>
        <end position="1022"/>
    </location>
</feature>
<dbReference type="InterPro" id="IPR001734">
    <property type="entry name" value="Na/solute_symporter"/>
</dbReference>
<dbReference type="InterPro" id="IPR036890">
    <property type="entry name" value="HATPase_C_sf"/>
</dbReference>
<dbReference type="InterPro" id="IPR036097">
    <property type="entry name" value="HisK_dim/P_sf"/>
</dbReference>
<dbReference type="RefSeq" id="WP_009339709.1">
    <property type="nucleotide sequence ID" value="NZ_CCAZ020000002.1"/>
</dbReference>
<dbReference type="CDD" id="cd00082">
    <property type="entry name" value="HisKA"/>
    <property type="match status" value="1"/>
</dbReference>
<evidence type="ECO:0000313" key="19">
    <source>
        <dbReference type="EMBL" id="CEG09524.1"/>
    </source>
</evidence>
<keyword evidence="7 16" id="KW-0812">Transmembrane</keyword>
<dbReference type="SUPFAM" id="SSF55785">
    <property type="entry name" value="PYP-like sensor domain (PAS domain)"/>
    <property type="match status" value="1"/>
</dbReference>
<evidence type="ECO:0000313" key="20">
    <source>
        <dbReference type="Proteomes" id="UP000035762"/>
    </source>
</evidence>
<feature type="coiled-coil region" evidence="14">
    <location>
        <begin position="762"/>
        <end position="789"/>
    </location>
</feature>
<keyword evidence="5 13" id="KW-0597">Phosphoprotein</keyword>
<dbReference type="InterPro" id="IPR018212">
    <property type="entry name" value="Na/solute_symporter_CS"/>
</dbReference>
<keyword evidence="10 16" id="KW-1133">Transmembrane helix</keyword>
<dbReference type="InterPro" id="IPR003661">
    <property type="entry name" value="HisK_dim/P_dom"/>
</dbReference>
<dbReference type="SMART" id="SM00388">
    <property type="entry name" value="HisKA"/>
    <property type="match status" value="1"/>
</dbReference>
<dbReference type="AlphaFoldDB" id="A0A090MUP2"/>
<evidence type="ECO:0000256" key="2">
    <source>
        <dbReference type="ARBA" id="ARBA00004141"/>
    </source>
</evidence>
<dbReference type="InterPro" id="IPR038377">
    <property type="entry name" value="Na/Glc_symporter_sf"/>
</dbReference>
<feature type="transmembrane region" description="Helical" evidence="16">
    <location>
        <begin position="36"/>
        <end position="58"/>
    </location>
</feature>
<dbReference type="SUPFAM" id="SSF55874">
    <property type="entry name" value="ATPase domain of HSP90 chaperone/DNA topoisomerase II/histidine kinase"/>
    <property type="match status" value="1"/>
</dbReference>
<evidence type="ECO:0000256" key="10">
    <source>
        <dbReference type="ARBA" id="ARBA00022989"/>
    </source>
</evidence>
<dbReference type="FunFam" id="1.10.287.130:FF:000063">
    <property type="entry name" value="Hybrid sensor histidine kinase/response regulator"/>
    <property type="match status" value="1"/>
</dbReference>
<evidence type="ECO:0000259" key="17">
    <source>
        <dbReference type="PROSITE" id="PS50109"/>
    </source>
</evidence>
<feature type="transmembrane region" description="Helical" evidence="16">
    <location>
        <begin position="242"/>
        <end position="260"/>
    </location>
</feature>
<keyword evidence="20" id="KW-1185">Reference proteome</keyword>
<keyword evidence="12" id="KW-0406">Ion transport</keyword>
<dbReference type="Gene3D" id="3.40.50.2300">
    <property type="match status" value="1"/>
</dbReference>
<keyword evidence="9" id="KW-0813">Transport</keyword>
<feature type="transmembrane region" description="Helical" evidence="16">
    <location>
        <begin position="70"/>
        <end position="93"/>
    </location>
</feature>
<feature type="transmembrane region" description="Helical" evidence="16">
    <location>
        <begin position="153"/>
        <end position="178"/>
    </location>
</feature>
<keyword evidence="14" id="KW-0175">Coiled coil</keyword>
<evidence type="ECO:0000256" key="12">
    <source>
        <dbReference type="ARBA" id="ARBA00023201"/>
    </source>
</evidence>
<reference evidence="19 20" key="1">
    <citation type="journal article" date="2014" name="Genome Announc.">
        <title>Genome Sequence of Afipia felis Strain 76713, Isolated in Hospital Water Using an Amoeba Co-Culture Procedure.</title>
        <authorList>
            <person name="Benamar S."/>
            <person name="La Scola B."/>
            <person name="Croce O."/>
        </authorList>
    </citation>
    <scope>NUCLEOTIDE SEQUENCE [LARGE SCALE GENOMIC DNA]</scope>
    <source>
        <strain evidence="19 20">76713</strain>
    </source>
</reference>
<feature type="region of interest" description="Disordered" evidence="15">
    <location>
        <begin position="1169"/>
        <end position="1191"/>
    </location>
</feature>
<feature type="transmembrane region" description="Helical" evidence="16">
    <location>
        <begin position="381"/>
        <end position="401"/>
    </location>
</feature>
<evidence type="ECO:0000256" key="14">
    <source>
        <dbReference type="SAM" id="Coils"/>
    </source>
</evidence>
<feature type="compositionally biased region" description="Polar residues" evidence="15">
    <location>
        <begin position="1169"/>
        <end position="1183"/>
    </location>
</feature>
<keyword evidence="12" id="KW-0739">Sodium transport</keyword>
<organism evidence="19 20">
    <name type="scientific">Afipia felis</name>
    <name type="common">Cat scratch disease bacillus</name>
    <dbReference type="NCBI Taxonomy" id="1035"/>
    <lineage>
        <taxon>Bacteria</taxon>
        <taxon>Pseudomonadati</taxon>
        <taxon>Pseudomonadota</taxon>
        <taxon>Alphaproteobacteria</taxon>
        <taxon>Hyphomicrobiales</taxon>
        <taxon>Nitrobacteraceae</taxon>
        <taxon>Afipia</taxon>
    </lineage>
</organism>
<evidence type="ECO:0000256" key="8">
    <source>
        <dbReference type="ARBA" id="ARBA00022777"/>
    </source>
</evidence>
<evidence type="ECO:0000256" key="7">
    <source>
        <dbReference type="ARBA" id="ARBA00022692"/>
    </source>
</evidence>
<dbReference type="SMART" id="SM00387">
    <property type="entry name" value="HATPase_c"/>
    <property type="match status" value="1"/>
</dbReference>
<comment type="caution">
    <text evidence="19">The sequence shown here is derived from an EMBL/GenBank/DDBJ whole genome shotgun (WGS) entry which is preliminary data.</text>
</comment>
<gene>
    <name evidence="19" type="primary">rpfC_2</name>
    <name evidence="19" type="ORF">BN961_02952</name>
</gene>
<dbReference type="GO" id="GO:0015293">
    <property type="term" value="F:symporter activity"/>
    <property type="evidence" value="ECO:0007669"/>
    <property type="project" value="UniProtKB-KW"/>
</dbReference>
<comment type="catalytic activity">
    <reaction evidence="1">
        <text>ATP + protein L-histidine = ADP + protein N-phospho-L-histidine.</text>
        <dbReference type="EC" id="2.7.13.3"/>
    </reaction>
</comment>
<evidence type="ECO:0000256" key="11">
    <source>
        <dbReference type="ARBA" id="ARBA00023136"/>
    </source>
</evidence>
<dbReference type="Pfam" id="PF00072">
    <property type="entry name" value="Response_reg"/>
    <property type="match status" value="1"/>
</dbReference>
<dbReference type="NCBIfam" id="NF041832">
    <property type="entry name" value="near_NosP_CTERM"/>
    <property type="match status" value="1"/>
</dbReference>
<protein>
    <recommendedName>
        <fullName evidence="4">histidine kinase</fullName>
        <ecNumber evidence="4">2.7.13.3</ecNumber>
    </recommendedName>
</protein>
<feature type="transmembrane region" description="Helical" evidence="16">
    <location>
        <begin position="440"/>
        <end position="462"/>
    </location>
</feature>
<feature type="modified residue" description="4-aspartylphosphate" evidence="13">
    <location>
        <position position="1097"/>
    </location>
</feature>
<dbReference type="PROSITE" id="PS50110">
    <property type="entry name" value="RESPONSE_REGULATORY"/>
    <property type="match status" value="1"/>
</dbReference>
<evidence type="ECO:0000256" key="6">
    <source>
        <dbReference type="ARBA" id="ARBA00022679"/>
    </source>
</evidence>
<dbReference type="InterPro" id="IPR035965">
    <property type="entry name" value="PAS-like_dom_sf"/>
</dbReference>
<evidence type="ECO:0000256" key="3">
    <source>
        <dbReference type="ARBA" id="ARBA00006434"/>
    </source>
</evidence>
<dbReference type="SMART" id="SM00448">
    <property type="entry name" value="REC"/>
    <property type="match status" value="1"/>
</dbReference>
<feature type="transmembrane region" description="Helical" evidence="16">
    <location>
        <begin position="327"/>
        <end position="355"/>
    </location>
</feature>
<sequence>MLENSTVIAAAFGYIGLLFAIAFYGDRLSPAQRARAGILIYPLSLAIYCTSWTFFGSIGLATRTSIEFLAIYIGPIIMLVFCKPITLRVIRLAKSQHITSIADFIAARYGKSQAVAATAAFIAIIGSVPYIALQLKAIASSLETILNGPNDVASLPFAGDIAIFVTIALALFAVLFGTRQSDATEHQHGLMLAVAAESIVKLVAFLAAGIFVTFIMMSPTELIQRAMKTPEAIRAIEHTPSIGNFLAMTLLSFFAILLLPRQFHVSVVENSSEAEVSRARWLFPLYLVAINIFVIPIALAGLVTFPFGAVDSDMFLLALPIEAGAHWMSIIVFVGGLSAATAMVIVECVALAIMLSNDIVMPLVLQADTTPRNGRADLGRLLLIVRRVAIVAIMTMAYFYYHALGNAQLAAIGLLSFAAVAQLAPAFFGGLIWRRGTAAGAIGGMVVGFVIWAYTLFLPSFIEVGPLGTQWLKEGLFGIAVLRPQHLFGSQMSPLIHGLLWSLTLNLLAYVALSFSKAQTSIERLQADLFVPSDLAPISPNFRRWRTTVTVQDLLTTVAQYLGHERANAEFEAFASANRITLDRNTSADFQLLSHAEHLIASSVGAASSRLVMSLLLRKRAVSAKAALKLLDDAHAALHFNREILQTALDHVRQGIAVFNRELQLICSNRQFGEMLDLPAHVAQIGIPLAEILEFIGDNPRNSTETREQHLRRRLNAYTTEGEPFLERLPGQNRVVEVRTNAMPGGGLVVTFSDITSSFEAAEALERANATLERRVRERTEELTRLNNELALAKTIADEANISKTRFLAAASHDILQPLNAARLYVTSLVERQSGGENARLVDNIDESLEAIEEILGALLDISRLDAGAMTPSISSFRMSDLMRSLQVEFMPMAREKNLELIFVSSTLAVKSDRVLLRRLLQNLISNAIKYTPTGKVLIGCRPRGAKLQISIHDTGLGIPQHKRGEIFKEFHRLDQGARIARGLGLGLSIVERIARVLEHHISITANKSGGSHFAVTLPVASGYNQVQVPTNGSVISSKTPMSGTTIVCVENDPAILDGMKTLLRGWDANVIASVDPKQACRAIASSNEPITGLLVDYHLDRGNGIAAIRDIRHKFGAHIPAILITADRSPPVREAARAYGIVVLNKPVKPATLRALLSQWRNQQMATSLSPAEAGATSQTEAEVQADGSF</sequence>
<dbReference type="InterPro" id="IPR011006">
    <property type="entry name" value="CheY-like_superfamily"/>
</dbReference>
<dbReference type="PROSITE" id="PS50109">
    <property type="entry name" value="HIS_KIN"/>
    <property type="match status" value="1"/>
</dbReference>
<dbReference type="InterPro" id="IPR004358">
    <property type="entry name" value="Sig_transdc_His_kin-like_C"/>
</dbReference>
<dbReference type="Gene3D" id="1.10.287.130">
    <property type="match status" value="1"/>
</dbReference>
<dbReference type="SUPFAM" id="SSF52172">
    <property type="entry name" value="CheY-like"/>
    <property type="match status" value="1"/>
</dbReference>
<evidence type="ECO:0000256" key="9">
    <source>
        <dbReference type="ARBA" id="ARBA00022847"/>
    </source>
</evidence>
<dbReference type="PRINTS" id="PR00344">
    <property type="entry name" value="BCTRLSENSOR"/>
</dbReference>
<evidence type="ECO:0000256" key="15">
    <source>
        <dbReference type="SAM" id="MobiDB-lite"/>
    </source>
</evidence>
<dbReference type="Gene3D" id="1.20.1730.10">
    <property type="entry name" value="Sodium/glucose cotransporter"/>
    <property type="match status" value="1"/>
</dbReference>
<keyword evidence="8" id="KW-0418">Kinase</keyword>
<dbReference type="EC" id="2.7.13.3" evidence="4"/>
<evidence type="ECO:0000256" key="13">
    <source>
        <dbReference type="PROSITE-ProRule" id="PRU00169"/>
    </source>
</evidence>
<dbReference type="GO" id="GO:0009927">
    <property type="term" value="F:histidine phosphotransfer kinase activity"/>
    <property type="evidence" value="ECO:0007669"/>
    <property type="project" value="TreeGrafter"/>
</dbReference>
<evidence type="ECO:0000259" key="18">
    <source>
        <dbReference type="PROSITE" id="PS50110"/>
    </source>
</evidence>
<name>A0A090MUP2_AFIFE</name>
<feature type="transmembrane region" description="Helical" evidence="16">
    <location>
        <begin position="281"/>
        <end position="307"/>
    </location>
</feature>
<dbReference type="Pfam" id="PF00512">
    <property type="entry name" value="HisKA"/>
    <property type="match status" value="1"/>
</dbReference>
<dbReference type="InterPro" id="IPR005467">
    <property type="entry name" value="His_kinase_dom"/>
</dbReference>
<evidence type="ECO:0000256" key="5">
    <source>
        <dbReference type="ARBA" id="ARBA00022553"/>
    </source>
</evidence>
<keyword evidence="6" id="KW-0808">Transferase</keyword>
<evidence type="ECO:0000256" key="4">
    <source>
        <dbReference type="ARBA" id="ARBA00012438"/>
    </source>
</evidence>
<comment type="subcellular location">
    <subcellularLocation>
        <location evidence="2">Membrane</location>
        <topology evidence="2">Multi-pass membrane protein</topology>
    </subcellularLocation>
</comment>
<proteinExistence type="inferred from homology"/>
<dbReference type="CDD" id="cd00075">
    <property type="entry name" value="HATPase"/>
    <property type="match status" value="1"/>
</dbReference>
<dbReference type="STRING" id="1035.BN961_02952"/>
<keyword evidence="9" id="KW-0769">Symport</keyword>
<feature type="transmembrane region" description="Helical" evidence="16">
    <location>
        <begin position="6"/>
        <end position="24"/>
    </location>
</feature>
<dbReference type="PANTHER" id="PTHR43047">
    <property type="entry name" value="TWO-COMPONENT HISTIDINE PROTEIN KINASE"/>
    <property type="match status" value="1"/>
</dbReference>
<dbReference type="Pfam" id="PF02518">
    <property type="entry name" value="HATPase_c"/>
    <property type="match status" value="1"/>
</dbReference>
<dbReference type="CDD" id="cd10322">
    <property type="entry name" value="SLC5sbd"/>
    <property type="match status" value="1"/>
</dbReference>
<dbReference type="GO" id="GO:0005886">
    <property type="term" value="C:plasma membrane"/>
    <property type="evidence" value="ECO:0007669"/>
    <property type="project" value="TreeGrafter"/>
</dbReference>
<dbReference type="InterPro" id="IPR001789">
    <property type="entry name" value="Sig_transdc_resp-reg_receiver"/>
</dbReference>
<feature type="transmembrane region" description="Helical" evidence="16">
    <location>
        <begin position="114"/>
        <end position="133"/>
    </location>
</feature>
<dbReference type="InterPro" id="IPR003594">
    <property type="entry name" value="HATPase_dom"/>
</dbReference>
<comment type="similarity">
    <text evidence="3">Belongs to the sodium:solute symporter (SSF) (TC 2.A.21) family.</text>
</comment>
<keyword evidence="11 16" id="KW-0472">Membrane</keyword>
<dbReference type="OrthoDB" id="9764438at2"/>
<dbReference type="Pfam" id="PF12860">
    <property type="entry name" value="PAS_7"/>
    <property type="match status" value="1"/>
</dbReference>
<dbReference type="FunFam" id="3.30.565.10:FF:000049">
    <property type="entry name" value="Two-component sensor histidine kinase"/>
    <property type="match status" value="1"/>
</dbReference>
<evidence type="ECO:0000256" key="1">
    <source>
        <dbReference type="ARBA" id="ARBA00000085"/>
    </source>
</evidence>
<dbReference type="PROSITE" id="PS50283">
    <property type="entry name" value="NA_SOLUT_SYMP_3"/>
    <property type="match status" value="1"/>
</dbReference>
<evidence type="ECO:0000256" key="16">
    <source>
        <dbReference type="SAM" id="Phobius"/>
    </source>
</evidence>
<feature type="transmembrane region" description="Helical" evidence="16">
    <location>
        <begin position="190"/>
        <end position="217"/>
    </location>
</feature>
<dbReference type="Gene3D" id="3.30.565.10">
    <property type="entry name" value="Histidine kinase-like ATPase, C-terminal domain"/>
    <property type="match status" value="1"/>
</dbReference>